<accession>A0ABT6F7R7</accession>
<keyword evidence="2" id="KW-1185">Reference proteome</keyword>
<sequence>MRHVTIDSGHDYNRPMREAMYGWLDRWLRGRGDGSPVPEPEVRHEDPALLRCYPDAPSRPATIVTIPTFAHREAAARIAAVPRAPDHVQAWEAEAVAIRAALADEVLGGLPQAAPPRAKVAFDANRRLWTIEMSPEPGLSLRGFLREASLREGEVAPQGLVILSGEEDVTPESALAMGQAWVRAGYATFVVELRALGRLKPDTSEVAGAVDHNEAEWGIWIGRPLIGQWVFDLLQWIEVIGEVQARVSIGANAILAHLPLSLHGRGATGTAAILASAFAPKVTTTVAEGSLVRFVGPVPLPWSSIRMGLIAPGILKLGDVGRLASLTAPRRLVVVGGVGTDGEVLPKDQLEAAFVHARTVYGNYSADAALVLKTSLEEAGLPPER</sequence>
<dbReference type="Gene3D" id="3.40.50.1820">
    <property type="entry name" value="alpha/beta hydrolase"/>
    <property type="match status" value="1"/>
</dbReference>
<protein>
    <submittedName>
        <fullName evidence="1">Uncharacterized protein</fullName>
    </submittedName>
</protein>
<name>A0ABT6F7R7_9BACT</name>
<proteinExistence type="predicted"/>
<reference evidence="1 2" key="1">
    <citation type="submission" date="2023-03" db="EMBL/GenBank/DDBJ databases">
        <title>Paludisphaera mucosa sp. nov. a novel planctomycete from northern fen.</title>
        <authorList>
            <person name="Ivanova A."/>
        </authorList>
    </citation>
    <scope>NUCLEOTIDE SEQUENCE [LARGE SCALE GENOMIC DNA]</scope>
    <source>
        <strain evidence="1 2">Pla2</strain>
    </source>
</reference>
<gene>
    <name evidence="1" type="ORF">PZE19_06880</name>
</gene>
<dbReference type="RefSeq" id="WP_277859834.1">
    <property type="nucleotide sequence ID" value="NZ_JARRAG010000001.1"/>
</dbReference>
<organism evidence="1 2">
    <name type="scientific">Paludisphaera mucosa</name>
    <dbReference type="NCBI Taxonomy" id="3030827"/>
    <lineage>
        <taxon>Bacteria</taxon>
        <taxon>Pseudomonadati</taxon>
        <taxon>Planctomycetota</taxon>
        <taxon>Planctomycetia</taxon>
        <taxon>Isosphaerales</taxon>
        <taxon>Isosphaeraceae</taxon>
        <taxon>Paludisphaera</taxon>
    </lineage>
</organism>
<evidence type="ECO:0000313" key="2">
    <source>
        <dbReference type="Proteomes" id="UP001216907"/>
    </source>
</evidence>
<evidence type="ECO:0000313" key="1">
    <source>
        <dbReference type="EMBL" id="MDG3003484.1"/>
    </source>
</evidence>
<dbReference type="InterPro" id="IPR029058">
    <property type="entry name" value="AB_hydrolase_fold"/>
</dbReference>
<comment type="caution">
    <text evidence="1">The sequence shown here is derived from an EMBL/GenBank/DDBJ whole genome shotgun (WGS) entry which is preliminary data.</text>
</comment>
<dbReference type="Proteomes" id="UP001216907">
    <property type="component" value="Unassembled WGS sequence"/>
</dbReference>
<dbReference type="EMBL" id="JARRAG010000001">
    <property type="protein sequence ID" value="MDG3003484.1"/>
    <property type="molecule type" value="Genomic_DNA"/>
</dbReference>